<dbReference type="Proteomes" id="UP000594220">
    <property type="component" value="Unplaced"/>
</dbReference>
<reference evidence="1" key="1">
    <citation type="submission" date="2025-08" db="UniProtKB">
        <authorList>
            <consortium name="Ensembl"/>
        </authorList>
    </citation>
    <scope>IDENTIFICATION</scope>
</reference>
<evidence type="ECO:0000313" key="1">
    <source>
        <dbReference type="Ensembl" id="ENSCPRP00005025752.1"/>
    </source>
</evidence>
<proteinExistence type="predicted"/>
<protein>
    <submittedName>
        <fullName evidence="1">Uncharacterized protein</fullName>
    </submittedName>
</protein>
<name>A0A7M4FL12_CROPO</name>
<accession>A0A7M4FL12</accession>
<sequence length="96" mass="10151">DRVGLLLCHGGIKKKQTDLTFSQALTSCCHPWSPGCSQQAAGRLQVLLQEDQAPWAGCSQEAANSCSGLQHVVTPAPSKIDIVGFSALQPKNVAYS</sequence>
<dbReference type="AlphaFoldDB" id="A0A7M4FL12"/>
<keyword evidence="2" id="KW-1185">Reference proteome</keyword>
<reference evidence="1" key="2">
    <citation type="submission" date="2025-09" db="UniProtKB">
        <authorList>
            <consortium name="Ensembl"/>
        </authorList>
    </citation>
    <scope>IDENTIFICATION</scope>
</reference>
<organism evidence="1 2">
    <name type="scientific">Crocodylus porosus</name>
    <name type="common">Saltwater crocodile</name>
    <name type="synonym">Estuarine crocodile</name>
    <dbReference type="NCBI Taxonomy" id="8502"/>
    <lineage>
        <taxon>Eukaryota</taxon>
        <taxon>Metazoa</taxon>
        <taxon>Chordata</taxon>
        <taxon>Craniata</taxon>
        <taxon>Vertebrata</taxon>
        <taxon>Euteleostomi</taxon>
        <taxon>Archelosauria</taxon>
        <taxon>Archosauria</taxon>
        <taxon>Crocodylia</taxon>
        <taxon>Longirostres</taxon>
        <taxon>Crocodylidae</taxon>
        <taxon>Crocodylus</taxon>
    </lineage>
</organism>
<dbReference type="GeneTree" id="ENSGT00960000192917"/>
<dbReference type="Ensembl" id="ENSCPRT00005030077.1">
    <property type="protein sequence ID" value="ENSCPRP00005025752.1"/>
    <property type="gene ID" value="ENSCPRG00005017855.1"/>
</dbReference>
<evidence type="ECO:0000313" key="2">
    <source>
        <dbReference type="Proteomes" id="UP000594220"/>
    </source>
</evidence>